<dbReference type="AlphaFoldDB" id="A0A5B9QK62"/>
<dbReference type="Gene3D" id="3.40.50.12780">
    <property type="entry name" value="N-terminal domain of ligase-like"/>
    <property type="match status" value="1"/>
</dbReference>
<dbReference type="KEGG" id="rul:UC8_03260"/>
<dbReference type="InterPro" id="IPR028154">
    <property type="entry name" value="AMP-dep_Lig_C"/>
</dbReference>
<dbReference type="OrthoDB" id="580775at2"/>
<reference evidence="2 3" key="1">
    <citation type="submission" date="2019-08" db="EMBL/GenBank/DDBJ databases">
        <title>Deep-cultivation of Planctomycetes and their phenomic and genomic characterization uncovers novel biology.</title>
        <authorList>
            <person name="Wiegand S."/>
            <person name="Jogler M."/>
            <person name="Boedeker C."/>
            <person name="Pinto D."/>
            <person name="Vollmers J."/>
            <person name="Rivas-Marin E."/>
            <person name="Kohn T."/>
            <person name="Peeters S.H."/>
            <person name="Heuer A."/>
            <person name="Rast P."/>
            <person name="Oberbeckmann S."/>
            <person name="Bunk B."/>
            <person name="Jeske O."/>
            <person name="Meyerdierks A."/>
            <person name="Storesund J.E."/>
            <person name="Kallscheuer N."/>
            <person name="Luecker S."/>
            <person name="Lage O.M."/>
            <person name="Pohl T."/>
            <person name="Merkel B.J."/>
            <person name="Hornburger P."/>
            <person name="Mueller R.-W."/>
            <person name="Bruemmer F."/>
            <person name="Labrenz M."/>
            <person name="Spormann A.M."/>
            <person name="Op den Camp H."/>
            <person name="Overmann J."/>
            <person name="Amann R."/>
            <person name="Jetten M.S.M."/>
            <person name="Mascher T."/>
            <person name="Medema M.H."/>
            <person name="Devos D.P."/>
            <person name="Kaster A.-K."/>
            <person name="Ovreas L."/>
            <person name="Rohde M."/>
            <person name="Galperin M.Y."/>
            <person name="Jogler C."/>
        </authorList>
    </citation>
    <scope>NUCLEOTIDE SEQUENCE [LARGE SCALE GENOMIC DNA]</scope>
    <source>
        <strain evidence="2 3">UC8</strain>
    </source>
</reference>
<dbReference type="Proteomes" id="UP000325286">
    <property type="component" value="Chromosome"/>
</dbReference>
<dbReference type="PANTHER" id="PTHR43845:SF1">
    <property type="entry name" value="BLR5969 PROTEIN"/>
    <property type="match status" value="1"/>
</dbReference>
<evidence type="ECO:0000313" key="2">
    <source>
        <dbReference type="EMBL" id="QEG38369.1"/>
    </source>
</evidence>
<dbReference type="Pfam" id="PF14535">
    <property type="entry name" value="AMP-binding_C_2"/>
    <property type="match status" value="1"/>
</dbReference>
<protein>
    <submittedName>
        <fullName evidence="2">Phenylacetate-coenzyme A ligase</fullName>
        <ecNumber evidence="2">6.2.1.30</ecNumber>
    </submittedName>
</protein>
<gene>
    <name evidence="2" type="primary">paaK</name>
    <name evidence="2" type="ORF">UC8_03260</name>
</gene>
<dbReference type="RefSeq" id="WP_084426705.1">
    <property type="nucleotide sequence ID" value="NZ_CP042914.1"/>
</dbReference>
<dbReference type="InterPro" id="IPR045851">
    <property type="entry name" value="AMP-bd_C_sf"/>
</dbReference>
<evidence type="ECO:0000259" key="1">
    <source>
        <dbReference type="Pfam" id="PF14535"/>
    </source>
</evidence>
<sequence length="436" mass="47972">MADYPQFDLRLQQQRLTPLERQRALRLDRDALGSLQLDKLNRMLAGVLPHCPFYQDKYGCTEKQLQSLEQLVELPLLTKSELVDPTPGSPARFHYLPRQRYVRFHQTSGTSGRPMPVLDSAADWQWWIDTWQFVLDAAQVTADDTVAMAFSFGPFIGFWSAHDAIVDRQALVIPAGGMSTTARLQLILHGAATVLCCTPTYALHLADVAAKEGLDLAGSRVARIIVAGEPGGSIPEVRQRIEQAWGARVIDHSGASELGPWGVGAVDGSGLYVIESEFIVETLRPGSEQPADEGELAELVLTGLGRWGGPAIRYRTGDLVRVQTDHDHDSRFRFLPGGVLGRADDMLVIRGVNVFPSGVESVVRSIDGLGEFRMIATRVESMDQLEIDVEGSGQAAARLAAELQIRLGLRIPVRAVPADTLPRSEAKSRRLDDRRR</sequence>
<dbReference type="EMBL" id="CP042914">
    <property type="protein sequence ID" value="QEG38369.1"/>
    <property type="molecule type" value="Genomic_DNA"/>
</dbReference>
<name>A0A5B9QK62_9BACT</name>
<accession>A0A5B9QK62</accession>
<keyword evidence="3" id="KW-1185">Reference proteome</keyword>
<organism evidence="2 3">
    <name type="scientific">Roseimaritima ulvae</name>
    <dbReference type="NCBI Taxonomy" id="980254"/>
    <lineage>
        <taxon>Bacteria</taxon>
        <taxon>Pseudomonadati</taxon>
        <taxon>Planctomycetota</taxon>
        <taxon>Planctomycetia</taxon>
        <taxon>Pirellulales</taxon>
        <taxon>Pirellulaceae</taxon>
        <taxon>Roseimaritima</taxon>
    </lineage>
</organism>
<dbReference type="GO" id="GO:0047475">
    <property type="term" value="F:phenylacetate-CoA ligase activity"/>
    <property type="evidence" value="ECO:0007669"/>
    <property type="project" value="UniProtKB-EC"/>
</dbReference>
<dbReference type="SUPFAM" id="SSF56801">
    <property type="entry name" value="Acetyl-CoA synthetase-like"/>
    <property type="match status" value="1"/>
</dbReference>
<dbReference type="InterPro" id="IPR042099">
    <property type="entry name" value="ANL_N_sf"/>
</dbReference>
<feature type="domain" description="AMP-dependent ligase C-terminal" evidence="1">
    <location>
        <begin position="351"/>
        <end position="435"/>
    </location>
</feature>
<proteinExistence type="predicted"/>
<dbReference type="Gene3D" id="3.30.300.30">
    <property type="match status" value="1"/>
</dbReference>
<dbReference type="EC" id="6.2.1.30" evidence="2"/>
<keyword evidence="2" id="KW-0436">Ligase</keyword>
<dbReference type="PANTHER" id="PTHR43845">
    <property type="entry name" value="BLR5969 PROTEIN"/>
    <property type="match status" value="1"/>
</dbReference>
<evidence type="ECO:0000313" key="3">
    <source>
        <dbReference type="Proteomes" id="UP000325286"/>
    </source>
</evidence>